<dbReference type="Proteomes" id="UP000239735">
    <property type="component" value="Unassembled WGS sequence"/>
</dbReference>
<reference evidence="3" key="1">
    <citation type="submission" date="2018-02" db="EMBL/GenBank/DDBJ databases">
        <authorList>
            <person name="Hausmann B."/>
        </authorList>
    </citation>
    <scope>NUCLEOTIDE SEQUENCE [LARGE SCALE GENOMIC DNA]</scope>
    <source>
        <strain evidence="3">Peat soil MAG SbA5</strain>
    </source>
</reference>
<feature type="region of interest" description="Disordered" evidence="1">
    <location>
        <begin position="24"/>
        <end position="65"/>
    </location>
</feature>
<dbReference type="EMBL" id="OKRB01000133">
    <property type="protein sequence ID" value="SPE29842.1"/>
    <property type="molecule type" value="Genomic_DNA"/>
</dbReference>
<name>A0A2N9M317_9BACT</name>
<organism evidence="2 3">
    <name type="scientific">Candidatus Sulfuritelmatomonas gaucii</name>
    <dbReference type="NCBI Taxonomy" id="2043161"/>
    <lineage>
        <taxon>Bacteria</taxon>
        <taxon>Pseudomonadati</taxon>
        <taxon>Acidobacteriota</taxon>
        <taxon>Terriglobia</taxon>
        <taxon>Terriglobales</taxon>
        <taxon>Acidobacteriaceae</taxon>
        <taxon>Candidatus Sulfuritelmatomonas</taxon>
    </lineage>
</organism>
<protein>
    <submittedName>
        <fullName evidence="2">Uncharacterized protein</fullName>
    </submittedName>
</protein>
<evidence type="ECO:0000256" key="1">
    <source>
        <dbReference type="SAM" id="MobiDB-lite"/>
    </source>
</evidence>
<dbReference type="AlphaFoldDB" id="A0A2N9M317"/>
<gene>
    <name evidence="2" type="ORF">SBA5_720013</name>
</gene>
<sequence length="65" mass="7132">MGISLAPVAKPPPRRLADVPAQTEVNDNGDCINNPGSHFSDDGIPGRRDGTRSRDNPVKRQVRRR</sequence>
<evidence type="ECO:0000313" key="3">
    <source>
        <dbReference type="Proteomes" id="UP000239735"/>
    </source>
</evidence>
<evidence type="ECO:0000313" key="2">
    <source>
        <dbReference type="EMBL" id="SPE29842.1"/>
    </source>
</evidence>
<feature type="compositionally biased region" description="Basic and acidic residues" evidence="1">
    <location>
        <begin position="39"/>
        <end position="58"/>
    </location>
</feature>
<proteinExistence type="predicted"/>
<accession>A0A2N9M317</accession>